<dbReference type="Proteomes" id="UP000315471">
    <property type="component" value="Unassembled WGS sequence"/>
</dbReference>
<dbReference type="PANTHER" id="PTHR30632">
    <property type="entry name" value="MOLYBDATE-BINDING PERIPLASMIC PROTEIN"/>
    <property type="match status" value="1"/>
</dbReference>
<organism evidence="7 8">
    <name type="scientific">Novipirellula aureliae</name>
    <dbReference type="NCBI Taxonomy" id="2527966"/>
    <lineage>
        <taxon>Bacteria</taxon>
        <taxon>Pseudomonadati</taxon>
        <taxon>Planctomycetota</taxon>
        <taxon>Planctomycetia</taxon>
        <taxon>Pirellulales</taxon>
        <taxon>Pirellulaceae</taxon>
        <taxon>Novipirellula</taxon>
    </lineage>
</organism>
<dbReference type="AlphaFoldDB" id="A0A5C6E6Q5"/>
<gene>
    <name evidence="7" type="primary">modA_2</name>
    <name evidence="7" type="ORF">Q31b_05050</name>
</gene>
<keyword evidence="8" id="KW-1185">Reference proteome</keyword>
<feature type="binding site" evidence="6">
    <location>
        <position position="53"/>
    </location>
    <ligand>
        <name>molybdate</name>
        <dbReference type="ChEBI" id="CHEBI:36264"/>
    </ligand>
</feature>
<name>A0A5C6E6Q5_9BACT</name>
<evidence type="ECO:0000256" key="5">
    <source>
        <dbReference type="ARBA" id="ARBA00062515"/>
    </source>
</evidence>
<evidence type="ECO:0000256" key="4">
    <source>
        <dbReference type="ARBA" id="ARBA00022729"/>
    </source>
</evidence>
<dbReference type="GO" id="GO:0015689">
    <property type="term" value="P:molybdate ion transport"/>
    <property type="evidence" value="ECO:0007669"/>
    <property type="project" value="InterPro"/>
</dbReference>
<dbReference type="GO" id="GO:1901359">
    <property type="term" value="F:tungstate binding"/>
    <property type="evidence" value="ECO:0007669"/>
    <property type="project" value="UniProtKB-ARBA"/>
</dbReference>
<dbReference type="GO" id="GO:0046872">
    <property type="term" value="F:metal ion binding"/>
    <property type="evidence" value="ECO:0007669"/>
    <property type="project" value="UniProtKB-KW"/>
</dbReference>
<dbReference type="NCBIfam" id="TIGR01256">
    <property type="entry name" value="modA"/>
    <property type="match status" value="1"/>
</dbReference>
<protein>
    <submittedName>
        <fullName evidence="7">Molybdate-binding periplasmic protein</fullName>
    </submittedName>
</protein>
<evidence type="ECO:0000256" key="6">
    <source>
        <dbReference type="PIRSR" id="PIRSR004846-1"/>
    </source>
</evidence>
<dbReference type="EMBL" id="SJPY01000001">
    <property type="protein sequence ID" value="TWU45333.1"/>
    <property type="molecule type" value="Genomic_DNA"/>
</dbReference>
<comment type="similarity">
    <text evidence="1">Belongs to the bacterial solute-binding protein ModA family.</text>
</comment>
<feature type="binding site" evidence="6">
    <location>
        <position position="80"/>
    </location>
    <ligand>
        <name>molybdate</name>
        <dbReference type="ChEBI" id="CHEBI:36264"/>
    </ligand>
</feature>
<evidence type="ECO:0000256" key="3">
    <source>
        <dbReference type="ARBA" id="ARBA00022723"/>
    </source>
</evidence>
<comment type="caution">
    <text evidence="7">The sequence shown here is derived from an EMBL/GenBank/DDBJ whole genome shotgun (WGS) entry which is preliminary data.</text>
</comment>
<keyword evidence="2 6" id="KW-0500">Molybdenum</keyword>
<evidence type="ECO:0000256" key="1">
    <source>
        <dbReference type="ARBA" id="ARBA00009175"/>
    </source>
</evidence>
<dbReference type="InterPro" id="IPR050682">
    <property type="entry name" value="ModA/WtpA"/>
</dbReference>
<dbReference type="Pfam" id="PF13531">
    <property type="entry name" value="SBP_bac_11"/>
    <property type="match status" value="1"/>
</dbReference>
<dbReference type="InterPro" id="IPR005950">
    <property type="entry name" value="ModA"/>
</dbReference>
<reference evidence="7 8" key="1">
    <citation type="submission" date="2019-02" db="EMBL/GenBank/DDBJ databases">
        <title>Deep-cultivation of Planctomycetes and their phenomic and genomic characterization uncovers novel biology.</title>
        <authorList>
            <person name="Wiegand S."/>
            <person name="Jogler M."/>
            <person name="Boedeker C."/>
            <person name="Pinto D."/>
            <person name="Vollmers J."/>
            <person name="Rivas-Marin E."/>
            <person name="Kohn T."/>
            <person name="Peeters S.H."/>
            <person name="Heuer A."/>
            <person name="Rast P."/>
            <person name="Oberbeckmann S."/>
            <person name="Bunk B."/>
            <person name="Jeske O."/>
            <person name="Meyerdierks A."/>
            <person name="Storesund J.E."/>
            <person name="Kallscheuer N."/>
            <person name="Luecker S."/>
            <person name="Lage O.M."/>
            <person name="Pohl T."/>
            <person name="Merkel B.J."/>
            <person name="Hornburger P."/>
            <person name="Mueller R.-W."/>
            <person name="Bruemmer F."/>
            <person name="Labrenz M."/>
            <person name="Spormann A.M."/>
            <person name="Op Den Camp H."/>
            <person name="Overmann J."/>
            <person name="Amann R."/>
            <person name="Jetten M.S.M."/>
            <person name="Mascher T."/>
            <person name="Medema M.H."/>
            <person name="Devos D.P."/>
            <person name="Kaster A.-K."/>
            <person name="Ovreas L."/>
            <person name="Rohde M."/>
            <person name="Galperin M.Y."/>
            <person name="Jogler C."/>
        </authorList>
    </citation>
    <scope>NUCLEOTIDE SEQUENCE [LARGE SCALE GENOMIC DNA]</scope>
    <source>
        <strain evidence="7 8">Q31b</strain>
    </source>
</reference>
<sequence length="273" mass="30174">MQQRIDWLDEKGIDPNAMYYTDLEMMEELLVRQRSPEKRLPEIRETLVLVAASTREAIGEIASKFESQTGMGVTLSSGPSSGLARQIVAGASVDIFVSANQQWADEINDAKLSAEEYVLLSNRLVLVVPEGNPAKLFGPRDLNSERVRRIAIAGENVPLGIYAEQALRKFDIFETLADSNKVVRGTDARVTLTYVERAEVEAGIVYATDAKQSSSTEVVYAFDTACHDSIVYPMLLLRHAAGNDAARAFYEYLKSDESIRIFQSHGFDISTGA</sequence>
<keyword evidence="3 6" id="KW-0479">Metal-binding</keyword>
<dbReference type="Gene3D" id="3.40.190.10">
    <property type="entry name" value="Periplasmic binding protein-like II"/>
    <property type="match status" value="2"/>
</dbReference>
<dbReference type="PIRSF" id="PIRSF004846">
    <property type="entry name" value="ModA"/>
    <property type="match status" value="1"/>
</dbReference>
<keyword evidence="4" id="KW-0732">Signal</keyword>
<accession>A0A5C6E6Q5</accession>
<proteinExistence type="inferred from homology"/>
<dbReference type="PANTHER" id="PTHR30632:SF0">
    <property type="entry name" value="SULFATE-BINDING PROTEIN"/>
    <property type="match status" value="1"/>
</dbReference>
<evidence type="ECO:0000256" key="2">
    <source>
        <dbReference type="ARBA" id="ARBA00022505"/>
    </source>
</evidence>
<comment type="subunit">
    <text evidence="5">The complex is composed of two ATP-binding proteins (ModC), two transmembrane proteins (ModB) and a solute-binding protein (ModA).</text>
</comment>
<dbReference type="GO" id="GO:0030973">
    <property type="term" value="F:molybdate ion binding"/>
    <property type="evidence" value="ECO:0007669"/>
    <property type="project" value="TreeGrafter"/>
</dbReference>
<evidence type="ECO:0000313" key="8">
    <source>
        <dbReference type="Proteomes" id="UP000315471"/>
    </source>
</evidence>
<dbReference type="FunFam" id="3.40.190.10:FF:000035">
    <property type="entry name" value="Molybdate ABC transporter substrate-binding protein"/>
    <property type="match status" value="1"/>
</dbReference>
<dbReference type="SUPFAM" id="SSF53850">
    <property type="entry name" value="Periplasmic binding protein-like II"/>
    <property type="match status" value="1"/>
</dbReference>
<evidence type="ECO:0000313" key="7">
    <source>
        <dbReference type="EMBL" id="TWU45333.1"/>
    </source>
</evidence>
<feature type="binding site" evidence="6">
    <location>
        <position position="206"/>
    </location>
    <ligand>
        <name>molybdate</name>
        <dbReference type="ChEBI" id="CHEBI:36264"/>
    </ligand>
</feature>